<evidence type="ECO:0000256" key="1">
    <source>
        <dbReference type="SAM" id="SignalP"/>
    </source>
</evidence>
<keyword evidence="3" id="KW-1185">Reference proteome</keyword>
<accession>A0A8H7T4J1</accession>
<evidence type="ECO:0000313" key="2">
    <source>
        <dbReference type="EMBL" id="KAG4412340.1"/>
    </source>
</evidence>
<evidence type="ECO:0000313" key="3">
    <source>
        <dbReference type="Proteomes" id="UP000664132"/>
    </source>
</evidence>
<keyword evidence="1" id="KW-0732">Signal</keyword>
<gene>
    <name evidence="2" type="ORF">IFR04_014519</name>
</gene>
<comment type="caution">
    <text evidence="2">The sequence shown here is derived from an EMBL/GenBank/DDBJ whole genome shotgun (WGS) entry which is preliminary data.</text>
</comment>
<dbReference type="EMBL" id="JAFJYH010000386">
    <property type="protein sequence ID" value="KAG4412340.1"/>
    <property type="molecule type" value="Genomic_DNA"/>
</dbReference>
<proteinExistence type="predicted"/>
<dbReference type="Proteomes" id="UP000664132">
    <property type="component" value="Unassembled WGS sequence"/>
</dbReference>
<feature type="chain" id="PRO_5034833940" evidence="1">
    <location>
        <begin position="23"/>
        <end position="168"/>
    </location>
</feature>
<dbReference type="OrthoDB" id="10641408at2759"/>
<sequence length="168" mass="17826">MAYVISVKLALAALAVINKARIENPYFNIYEFSNQNSASDGSSITPPLDLGLASLQNSTLKKAKDTASNSSTENTLRKSYSISPELATAARILAESTTQVPTGDQPEIAASIKKKYASKVNNTNQLAQRLAAADGLLGYKLETDLALSANKTAPSSSSLAKRDLVTIF</sequence>
<reference evidence="2" key="1">
    <citation type="submission" date="2021-02" db="EMBL/GenBank/DDBJ databases">
        <title>Genome sequence Cadophora malorum strain M34.</title>
        <authorList>
            <person name="Stefanovic E."/>
            <person name="Vu D."/>
            <person name="Scully C."/>
            <person name="Dijksterhuis J."/>
            <person name="Roader J."/>
            <person name="Houbraken J."/>
        </authorList>
    </citation>
    <scope>NUCLEOTIDE SEQUENCE</scope>
    <source>
        <strain evidence="2">M34</strain>
    </source>
</reference>
<organism evidence="2 3">
    <name type="scientific">Cadophora malorum</name>
    <dbReference type="NCBI Taxonomy" id="108018"/>
    <lineage>
        <taxon>Eukaryota</taxon>
        <taxon>Fungi</taxon>
        <taxon>Dikarya</taxon>
        <taxon>Ascomycota</taxon>
        <taxon>Pezizomycotina</taxon>
        <taxon>Leotiomycetes</taxon>
        <taxon>Helotiales</taxon>
        <taxon>Ploettnerulaceae</taxon>
        <taxon>Cadophora</taxon>
    </lineage>
</organism>
<feature type="signal peptide" evidence="1">
    <location>
        <begin position="1"/>
        <end position="22"/>
    </location>
</feature>
<name>A0A8H7T4J1_9HELO</name>
<protein>
    <submittedName>
        <fullName evidence="2">Uncharacterized protein</fullName>
    </submittedName>
</protein>
<dbReference type="AlphaFoldDB" id="A0A8H7T4J1"/>